<dbReference type="SMART" id="SM00429">
    <property type="entry name" value="IPT"/>
    <property type="match status" value="1"/>
</dbReference>
<feature type="domain" description="RHD" evidence="3">
    <location>
        <begin position="43"/>
        <end position="216"/>
    </location>
</feature>
<dbReference type="GO" id="GO:0033554">
    <property type="term" value="P:cellular response to stress"/>
    <property type="evidence" value="ECO:0007669"/>
    <property type="project" value="TreeGrafter"/>
</dbReference>
<dbReference type="Proteomes" id="UP000079169">
    <property type="component" value="Unplaced"/>
</dbReference>
<dbReference type="InterPro" id="IPR000451">
    <property type="entry name" value="NFkB/Dor"/>
</dbReference>
<organism evidence="4 5">
    <name type="scientific">Diaphorina citri</name>
    <name type="common">Asian citrus psyllid</name>
    <dbReference type="NCBI Taxonomy" id="121845"/>
    <lineage>
        <taxon>Eukaryota</taxon>
        <taxon>Metazoa</taxon>
        <taxon>Ecdysozoa</taxon>
        <taxon>Arthropoda</taxon>
        <taxon>Hexapoda</taxon>
        <taxon>Insecta</taxon>
        <taxon>Pterygota</taxon>
        <taxon>Neoptera</taxon>
        <taxon>Paraneoptera</taxon>
        <taxon>Hemiptera</taxon>
        <taxon>Sternorrhyncha</taxon>
        <taxon>Psylloidea</taxon>
        <taxon>Psyllidae</taxon>
        <taxon>Diaphorininae</taxon>
        <taxon>Diaphorina</taxon>
    </lineage>
</organism>
<feature type="region of interest" description="Disordered" evidence="2">
    <location>
        <begin position="512"/>
        <end position="531"/>
    </location>
</feature>
<keyword evidence="4" id="KW-1185">Reference proteome</keyword>
<dbReference type="GO" id="GO:0005737">
    <property type="term" value="C:cytoplasm"/>
    <property type="evidence" value="ECO:0007669"/>
    <property type="project" value="InterPro"/>
</dbReference>
<dbReference type="GO" id="GO:0045944">
    <property type="term" value="P:positive regulation of transcription by RNA polymerase II"/>
    <property type="evidence" value="ECO:0007669"/>
    <property type="project" value="TreeGrafter"/>
</dbReference>
<dbReference type="InterPro" id="IPR037059">
    <property type="entry name" value="RHD_DNA_bind_dom_sf"/>
</dbReference>
<dbReference type="PANTHER" id="PTHR24169">
    <property type="entry name" value="NUCLEAR FACTOR NF-KAPPA-B PROTEIN"/>
    <property type="match status" value="1"/>
</dbReference>
<dbReference type="PROSITE" id="PS50254">
    <property type="entry name" value="REL_2"/>
    <property type="match status" value="1"/>
</dbReference>
<evidence type="ECO:0000259" key="3">
    <source>
        <dbReference type="PROSITE" id="PS50254"/>
    </source>
</evidence>
<dbReference type="InterPro" id="IPR014756">
    <property type="entry name" value="Ig_E-set"/>
</dbReference>
<evidence type="ECO:0000313" key="4">
    <source>
        <dbReference type="Proteomes" id="UP000079169"/>
    </source>
</evidence>
<dbReference type="PANTHER" id="PTHR24169:SF25">
    <property type="entry name" value="DORSAL-RELATED IMMUNITY FACTOR DIF-RELATED"/>
    <property type="match status" value="1"/>
</dbReference>
<dbReference type="Pfam" id="PF16179">
    <property type="entry name" value="RHD_dimer"/>
    <property type="match status" value="1"/>
</dbReference>
<dbReference type="Gene3D" id="2.60.40.10">
    <property type="entry name" value="Immunoglobulins"/>
    <property type="match status" value="1"/>
</dbReference>
<dbReference type="GO" id="GO:0048731">
    <property type="term" value="P:system development"/>
    <property type="evidence" value="ECO:0007669"/>
    <property type="project" value="UniProtKB-ARBA"/>
</dbReference>
<protein>
    <submittedName>
        <fullName evidence="5">Embryonic polarity protein dorsal-like isoform X1</fullName>
    </submittedName>
</protein>
<dbReference type="OrthoDB" id="7881762at2759"/>
<dbReference type="Gene3D" id="2.60.40.340">
    <property type="entry name" value="Rel homology domain (RHD), DNA-binding domain"/>
    <property type="match status" value="1"/>
</dbReference>
<name>A0A1S4ESS1_DIACI</name>
<reference evidence="5" key="1">
    <citation type="submission" date="2025-08" db="UniProtKB">
        <authorList>
            <consortium name="RefSeq"/>
        </authorList>
    </citation>
    <scope>IDENTIFICATION</scope>
</reference>
<dbReference type="PROSITE" id="PS01204">
    <property type="entry name" value="REL_1"/>
    <property type="match status" value="1"/>
</dbReference>
<accession>A0A1S4ESS1</accession>
<keyword evidence="1" id="KW-0175">Coiled coil</keyword>
<dbReference type="GO" id="GO:0045087">
    <property type="term" value="P:innate immune response"/>
    <property type="evidence" value="ECO:0007669"/>
    <property type="project" value="TreeGrafter"/>
</dbReference>
<sequence>MEPTPENQPTISLSDTDIAEFINLMQSQVDQSMDSVQSRLDASRRPYIEILEQPKSKVRFRYECEGRSAGSIMGANSTLECKSYPKIMIRNYVGDAHLVVSCVSKDSPYRSHPHKLVSKDNCTNGIFCATLLEGDMTYSFTNLGIQCMKKKDIQASLQQREKQRVDPFGLGFNNRDNLDLNAVRLCFQAYLPKDKDNVIKLEPVVSDIIYDAKTYSDLTIHTLSHVSAPVVGDMKMIILCDKVNKDDIEVRFYEEQDGVVVWDERVKTLEVHKQYAIVLKTPAYKSFEINDPVHVKIQLVTKKDISEPYNFMLTPLDSGRPIFWRYRKNKAQPLALVNLFQNTMTQFVPGEEKKISQDEQIVSAEPIKEKENDYARVDKSVNINMKPHVTFSQHDTDMETNQVPDVLFDTKEKIDERFEELLNEVSNLKDTLEEKNDFLLIEDSNNAVITLDELDDLNNNVNESSVTIEEVHEFPKEHLGQRTEGYGSYSSLQLAMKNQYFIDRNSGGECYEDVLPPQDIPTPPPEVATPPVKPVALSNVKVVIPPASKVTTPPPRPPSHTKPNLATLQRKSTSDKFDSVSTHDDNIPPLPPKRSRKSGLDKNLPPVPKYKSFFHKLFFKSKSKSKPATPRERSLSIDSRKVGGGGSINDDVMLTEAEHYALYTSVAPHATQSEFDEASFYYSPVEGLATK</sequence>
<feature type="compositionally biased region" description="Basic and acidic residues" evidence="2">
    <location>
        <begin position="572"/>
        <end position="586"/>
    </location>
</feature>
<dbReference type="GeneID" id="103524782"/>
<feature type="region of interest" description="Disordered" evidence="2">
    <location>
        <begin position="624"/>
        <end position="647"/>
    </location>
</feature>
<dbReference type="InterPro" id="IPR011539">
    <property type="entry name" value="RHD_DNA_bind_dom"/>
</dbReference>
<dbReference type="STRING" id="121845.A0A1S4ESS1"/>
<dbReference type="KEGG" id="dci:103524782"/>
<dbReference type="InterPro" id="IPR002909">
    <property type="entry name" value="IPT_dom"/>
</dbReference>
<dbReference type="GO" id="GO:0005634">
    <property type="term" value="C:nucleus"/>
    <property type="evidence" value="ECO:0007669"/>
    <property type="project" value="TreeGrafter"/>
</dbReference>
<dbReference type="GO" id="GO:0000978">
    <property type="term" value="F:RNA polymerase II cis-regulatory region sequence-specific DNA binding"/>
    <property type="evidence" value="ECO:0007669"/>
    <property type="project" value="TreeGrafter"/>
</dbReference>
<dbReference type="PRINTS" id="PR00057">
    <property type="entry name" value="NFKBTNSCPFCT"/>
</dbReference>
<dbReference type="RefSeq" id="XP_017305228.1">
    <property type="nucleotide sequence ID" value="XM_017449739.2"/>
</dbReference>
<gene>
    <name evidence="5" type="primary">LOC103524782</name>
</gene>
<dbReference type="AlphaFoldDB" id="A0A1S4ESS1"/>
<dbReference type="GO" id="GO:0007249">
    <property type="term" value="P:canonical NF-kappaB signal transduction"/>
    <property type="evidence" value="ECO:0007669"/>
    <property type="project" value="TreeGrafter"/>
</dbReference>
<dbReference type="InterPro" id="IPR008967">
    <property type="entry name" value="p53-like_TF_DNA-bd_sf"/>
</dbReference>
<dbReference type="InterPro" id="IPR032397">
    <property type="entry name" value="RHD_dimer"/>
</dbReference>
<dbReference type="GO" id="GO:0038061">
    <property type="term" value="P:non-canonical NF-kappaB signal transduction"/>
    <property type="evidence" value="ECO:0007669"/>
    <property type="project" value="TreeGrafter"/>
</dbReference>
<dbReference type="GO" id="GO:0048468">
    <property type="term" value="P:cell development"/>
    <property type="evidence" value="ECO:0007669"/>
    <property type="project" value="UniProtKB-ARBA"/>
</dbReference>
<dbReference type="Pfam" id="PF00554">
    <property type="entry name" value="RHD_DNA_bind"/>
    <property type="match status" value="1"/>
</dbReference>
<dbReference type="GO" id="GO:0034097">
    <property type="term" value="P:response to cytokine"/>
    <property type="evidence" value="ECO:0007669"/>
    <property type="project" value="TreeGrafter"/>
</dbReference>
<dbReference type="InterPro" id="IPR030492">
    <property type="entry name" value="RHD_CS"/>
</dbReference>
<feature type="compositionally biased region" description="Pro residues" evidence="2">
    <location>
        <begin position="518"/>
        <end position="531"/>
    </location>
</feature>
<dbReference type="SUPFAM" id="SSF81296">
    <property type="entry name" value="E set domains"/>
    <property type="match status" value="1"/>
</dbReference>
<evidence type="ECO:0000313" key="5">
    <source>
        <dbReference type="RefSeq" id="XP_017305228.1"/>
    </source>
</evidence>
<dbReference type="SUPFAM" id="SSF49417">
    <property type="entry name" value="p53-like transcription factors"/>
    <property type="match status" value="1"/>
</dbReference>
<dbReference type="GO" id="GO:0000981">
    <property type="term" value="F:DNA-binding transcription factor activity, RNA polymerase II-specific"/>
    <property type="evidence" value="ECO:0007669"/>
    <property type="project" value="TreeGrafter"/>
</dbReference>
<proteinExistence type="predicted"/>
<evidence type="ECO:0000256" key="1">
    <source>
        <dbReference type="SAM" id="Coils"/>
    </source>
</evidence>
<feature type="region of interest" description="Disordered" evidence="2">
    <location>
        <begin position="546"/>
        <end position="605"/>
    </location>
</feature>
<dbReference type="PaxDb" id="121845-A0A1S4ESS1"/>
<feature type="compositionally biased region" description="Basic and acidic residues" evidence="2">
    <location>
        <begin position="629"/>
        <end position="641"/>
    </location>
</feature>
<dbReference type="InterPro" id="IPR013783">
    <property type="entry name" value="Ig-like_fold"/>
</dbReference>
<evidence type="ECO:0000256" key="2">
    <source>
        <dbReference type="SAM" id="MobiDB-lite"/>
    </source>
</evidence>
<feature type="coiled-coil region" evidence="1">
    <location>
        <begin position="411"/>
        <end position="442"/>
    </location>
</feature>